<organism evidence="2">
    <name type="scientific">Lentimicrobium saccharophilum</name>
    <dbReference type="NCBI Taxonomy" id="1678841"/>
    <lineage>
        <taxon>Bacteria</taxon>
        <taxon>Pseudomonadati</taxon>
        <taxon>Bacteroidota</taxon>
        <taxon>Bacteroidia</taxon>
        <taxon>Bacteroidales</taxon>
        <taxon>Lentimicrobiaceae</taxon>
        <taxon>Lentimicrobium</taxon>
    </lineage>
</organism>
<dbReference type="OrthoDB" id="697275at2"/>
<dbReference type="EMBL" id="DF968182">
    <property type="protein sequence ID" value="GAP43356.1"/>
    <property type="molecule type" value="Genomic_DNA"/>
</dbReference>
<reference evidence="2" key="1">
    <citation type="journal article" date="2015" name="Genome Announc.">
        <title>Draft Genome Sequence of Bacteroidales Strain TBC1, a Novel Isolate from a Methanogenic Wastewater Treatment System.</title>
        <authorList>
            <person name="Tourlousse D.M."/>
            <person name="Matsuura N."/>
            <person name="Sun L."/>
            <person name="Toyonaga M."/>
            <person name="Kuroda K."/>
            <person name="Ohashi A."/>
            <person name="Cruz R."/>
            <person name="Yamaguchi T."/>
            <person name="Sekiguchi Y."/>
        </authorList>
    </citation>
    <scope>NUCLEOTIDE SEQUENCE [LARGE SCALE GENOMIC DNA]</scope>
    <source>
        <strain evidence="2">TBC1</strain>
    </source>
</reference>
<proteinExistence type="predicted"/>
<evidence type="ECO:0000256" key="1">
    <source>
        <dbReference type="SAM" id="SignalP"/>
    </source>
</evidence>
<keyword evidence="4" id="KW-1185">Reference proteome</keyword>
<dbReference type="AlphaFoldDB" id="A0A0S7C377"/>
<dbReference type="PATRIC" id="fig|1678841.3.peg.1679"/>
<dbReference type="EMBL" id="DF968182">
    <property type="protein sequence ID" value="GAP43347.1"/>
    <property type="molecule type" value="Genomic_DNA"/>
</dbReference>
<dbReference type="Proteomes" id="UP000053091">
    <property type="component" value="Unassembled WGS sequence"/>
</dbReference>
<accession>A0A0S7C377</accession>
<feature type="signal peptide" evidence="1">
    <location>
        <begin position="1"/>
        <end position="19"/>
    </location>
</feature>
<dbReference type="STRING" id="1678841.TBC1_111500"/>
<gene>
    <name evidence="2" type="ORF">TBC1_111500</name>
    <name evidence="3" type="ORF">TBC1_111509</name>
</gene>
<sequence>MKSIFIKILLLLFGVEAFATSQRADKLLYKGIEYDLFSNPLEIYFEKNPDKRPRHVYGGVIIESTDLWRGYVATFEIKDNKLIVKDIQIHCIDTADRNNHDISWESVIIEVFPEPKEMEVDWFTGLLVLPLGNLMNYVHMGYGSTYENYILLEINEGNLETEKHFNYIEYENFKGRQFQAFKKTREYKKIKKDLRKGGNSKKFIDSFLRSYVTDYTSKILIE</sequence>
<evidence type="ECO:0000313" key="4">
    <source>
        <dbReference type="Proteomes" id="UP000053091"/>
    </source>
</evidence>
<feature type="chain" id="PRO_5007431635" description="DUF4468 domain-containing protein" evidence="1">
    <location>
        <begin position="20"/>
        <end position="222"/>
    </location>
</feature>
<evidence type="ECO:0000313" key="3">
    <source>
        <dbReference type="EMBL" id="GAP43356.1"/>
    </source>
</evidence>
<name>A0A0S7C377_9BACT</name>
<dbReference type="RefSeq" id="WP_082189520.1">
    <property type="nucleotide sequence ID" value="NZ_DF968182.1"/>
</dbReference>
<evidence type="ECO:0008006" key="5">
    <source>
        <dbReference type="Google" id="ProtNLM"/>
    </source>
</evidence>
<protein>
    <recommendedName>
        <fullName evidence="5">DUF4468 domain-containing protein</fullName>
    </recommendedName>
</protein>
<evidence type="ECO:0000313" key="2">
    <source>
        <dbReference type="EMBL" id="GAP43347.1"/>
    </source>
</evidence>
<keyword evidence="1" id="KW-0732">Signal</keyword>